<dbReference type="InterPro" id="IPR050490">
    <property type="entry name" value="Bact_solute-bd_prot1"/>
</dbReference>
<dbReference type="PANTHER" id="PTHR43649">
    <property type="entry name" value="ARABINOSE-BINDING PROTEIN-RELATED"/>
    <property type="match status" value="1"/>
</dbReference>
<organism evidence="2 3">
    <name type="scientific">Microbacterium stercoris</name>
    <dbReference type="NCBI Taxonomy" id="2820289"/>
    <lineage>
        <taxon>Bacteria</taxon>
        <taxon>Bacillati</taxon>
        <taxon>Actinomycetota</taxon>
        <taxon>Actinomycetes</taxon>
        <taxon>Micrococcales</taxon>
        <taxon>Microbacteriaceae</taxon>
        <taxon>Microbacterium</taxon>
    </lineage>
</organism>
<dbReference type="PANTHER" id="PTHR43649:SF33">
    <property type="entry name" value="POLYGALACTURONAN_RHAMNOGALACTURONAN-BINDING PROTEIN YTCQ"/>
    <property type="match status" value="1"/>
</dbReference>
<dbReference type="Gene3D" id="3.40.190.10">
    <property type="entry name" value="Periplasmic binding protein-like II"/>
    <property type="match status" value="2"/>
</dbReference>
<dbReference type="AlphaFoldDB" id="A0A939QLJ9"/>
<evidence type="ECO:0000313" key="3">
    <source>
        <dbReference type="Proteomes" id="UP000680132"/>
    </source>
</evidence>
<protein>
    <submittedName>
        <fullName evidence="2">Extracellular solute-binding protein</fullName>
    </submittedName>
</protein>
<dbReference type="EMBL" id="JAGFOA010000008">
    <property type="protein sequence ID" value="MBO3665134.1"/>
    <property type="molecule type" value="Genomic_DNA"/>
</dbReference>
<gene>
    <name evidence="2" type="ORF">J5V96_16665</name>
</gene>
<reference evidence="2" key="1">
    <citation type="submission" date="2021-03" db="EMBL/GenBank/DDBJ databases">
        <title>Microbacterium sp. nov., a novel actinobacterium isolated from cow dung.</title>
        <authorList>
            <person name="Zhang L."/>
        </authorList>
    </citation>
    <scope>NUCLEOTIDE SEQUENCE</scope>
    <source>
        <strain evidence="2">NEAU-LLB</strain>
    </source>
</reference>
<name>A0A939QLJ9_9MICO</name>
<dbReference type="SUPFAM" id="SSF53850">
    <property type="entry name" value="Periplasmic binding protein-like II"/>
    <property type="match status" value="1"/>
</dbReference>
<accession>A0A939QLJ9</accession>
<comment type="caution">
    <text evidence="2">The sequence shown here is derived from an EMBL/GenBank/DDBJ whole genome shotgun (WGS) entry which is preliminary data.</text>
</comment>
<proteinExistence type="predicted"/>
<keyword evidence="3" id="KW-1185">Reference proteome</keyword>
<dbReference type="Proteomes" id="UP000680132">
    <property type="component" value="Unassembled WGS sequence"/>
</dbReference>
<sequence>MPISVLSLPTLNQPPYADPRDDRGWSALHQIEEDSVLSFTFREPTARRRGIAVAATVALSSLALTACTGGGSGEGGGGEAGALQVLVIKHPLTQDMAKMQWAKDLEEEIGVPIEWQEVSADWDQKKSTILASGDIPDLIVGTNAITDSDLATYGSLFEDLAPHLDDDALPNVAGMFEAQPLLKQMATQADGQIYSVPGYKRFWPETVTHQYINQQWLDNLGLAVPTTWDELFDVLVAFKEEDANGDGDPNDEIPWDWSPVGTGGFGYFQPTVMLGSLGLPIASGGGAGYFLEDGTVGNFLVDDRYRELMEFLHKAYAAGLISEEVMTHDYSAYQSTARGEGDTAKVGFSWGWTASDRFGAQLAPQYTATAPLQAEAGQSEPVAWSYDGYGENFPANQIAMSARSDNKEAALAAIDAFYDQDMSIQVLFGDIGPNIEKVDDSTYTVLPPADGTSDPSTWKWTSSLADNGPMWIRDDIEVELPTDLQEARDQAVPLADAIANIDLEEDVYPFQFIKMSAEDLNTISLNNTTILNLTQTKFAEWLTQGGIEEQWDDYVAQVEGAGLTQNVEIHQKYYDEFAAG</sequence>
<keyword evidence="1" id="KW-0732">Signal</keyword>
<evidence type="ECO:0000313" key="2">
    <source>
        <dbReference type="EMBL" id="MBO3665134.1"/>
    </source>
</evidence>
<evidence type="ECO:0000256" key="1">
    <source>
        <dbReference type="ARBA" id="ARBA00022729"/>
    </source>
</evidence>